<dbReference type="InterPro" id="IPR020904">
    <property type="entry name" value="Sc_DH/Rdtase_CS"/>
</dbReference>
<dbReference type="CDD" id="cd05233">
    <property type="entry name" value="SDR_c"/>
    <property type="match status" value="1"/>
</dbReference>
<reference evidence="4" key="1">
    <citation type="submission" date="2006-06" db="EMBL/GenBank/DDBJ databases">
        <title>Complete sequence of chromosome of Mycobacterium sp. MCS.</title>
        <authorList>
            <consortium name="US DOE Joint Genome Institute"/>
            <person name="Copeland A."/>
            <person name="Lucas S."/>
            <person name="Lapidus A."/>
            <person name="Barry K."/>
            <person name="Detter J.C."/>
            <person name="Glavina del Rio T."/>
            <person name="Hammon N."/>
            <person name="Israni S."/>
            <person name="Dalin E."/>
            <person name="Tice H."/>
            <person name="Pitluck S."/>
            <person name="Martinez M."/>
            <person name="Schmutz J."/>
            <person name="Larimer F."/>
            <person name="Land M."/>
            <person name="Hauser L."/>
            <person name="Kyrpides N."/>
            <person name="Kim E."/>
            <person name="Miller C.D."/>
            <person name="Hughes J.E."/>
            <person name="Anderson A.J."/>
            <person name="Sims R.C."/>
            <person name="Richardson P."/>
        </authorList>
    </citation>
    <scope>NUCLEOTIDE SEQUENCE [LARGE SCALE GENOMIC DNA]</scope>
    <source>
        <strain evidence="4">MCS</strain>
    </source>
</reference>
<dbReference type="KEGG" id="mmc:Mmcs_5303"/>
<evidence type="ECO:0000313" key="4">
    <source>
        <dbReference type="EMBL" id="ABG11404.1"/>
    </source>
</evidence>
<dbReference type="Pfam" id="PF00106">
    <property type="entry name" value="adh_short"/>
    <property type="match status" value="1"/>
</dbReference>
<sequence precursor="true">MELDKQIALVTGGTSGIGLASARLLAAEGAEVVVSGRDAERGAQAVAEIGGAVRFVQADMSDPQSVKDLAEQAGDVDILVNNAGVFPAAPTLDQDLASFETMFDTNVRGAYFLVAEVARGMVARGRGAIVNITSPAGDKGFPGTSAYGATKAALASLTRTWAAEFGANGVRVNSVSPGPTRTPGTADMGDFIDDVAGALPLGRTARPRGGRSGGAVPDVAAVEFRDGVDAVRRRRRLGGVTRRR</sequence>
<gene>
    <name evidence="4" type="ordered locus">Mmcs_5303</name>
</gene>
<dbReference type="PRINTS" id="PR00081">
    <property type="entry name" value="GDHRDH"/>
</dbReference>
<dbReference type="FunFam" id="3.40.50.720:FF:000084">
    <property type="entry name" value="Short-chain dehydrogenase reductase"/>
    <property type="match status" value="1"/>
</dbReference>
<organism evidence="4">
    <name type="scientific">Mycobacterium sp. (strain MCS)</name>
    <dbReference type="NCBI Taxonomy" id="164756"/>
    <lineage>
        <taxon>Bacteria</taxon>
        <taxon>Bacillati</taxon>
        <taxon>Actinomycetota</taxon>
        <taxon>Actinomycetes</taxon>
        <taxon>Mycobacteriales</taxon>
        <taxon>Mycobacteriaceae</taxon>
        <taxon>Mycobacterium</taxon>
    </lineage>
</organism>
<dbReference type="InterPro" id="IPR002347">
    <property type="entry name" value="SDR_fam"/>
</dbReference>
<dbReference type="PANTHER" id="PTHR43669:SF3">
    <property type="entry name" value="ALCOHOL DEHYDROGENASE, PUTATIVE (AFU_ORTHOLOGUE AFUA_3G03445)-RELATED"/>
    <property type="match status" value="1"/>
</dbReference>
<comment type="similarity">
    <text evidence="1 3">Belongs to the short-chain dehydrogenases/reductases (SDR) family.</text>
</comment>
<name>A0A5Q5BSZ7_MYCSS</name>
<dbReference type="Gene3D" id="3.40.50.720">
    <property type="entry name" value="NAD(P)-binding Rossmann-like Domain"/>
    <property type="match status" value="1"/>
</dbReference>
<dbReference type="GO" id="GO:0016491">
    <property type="term" value="F:oxidoreductase activity"/>
    <property type="evidence" value="ECO:0007669"/>
    <property type="project" value="UniProtKB-KW"/>
</dbReference>
<dbReference type="PANTHER" id="PTHR43669">
    <property type="entry name" value="5-KETO-D-GLUCONATE 5-REDUCTASE"/>
    <property type="match status" value="1"/>
</dbReference>
<dbReference type="SUPFAM" id="SSF51735">
    <property type="entry name" value="NAD(P)-binding Rossmann-fold domains"/>
    <property type="match status" value="1"/>
</dbReference>
<evidence type="ECO:0000256" key="1">
    <source>
        <dbReference type="ARBA" id="ARBA00006484"/>
    </source>
</evidence>
<dbReference type="PRINTS" id="PR00080">
    <property type="entry name" value="SDRFAMILY"/>
</dbReference>
<proteinExistence type="inferred from homology"/>
<dbReference type="InterPro" id="IPR036291">
    <property type="entry name" value="NAD(P)-bd_dom_sf"/>
</dbReference>
<dbReference type="AlphaFoldDB" id="A0A5Q5BSZ7"/>
<evidence type="ECO:0000256" key="3">
    <source>
        <dbReference type="RuleBase" id="RU000363"/>
    </source>
</evidence>
<protein>
    <submittedName>
        <fullName evidence="4">Short-chain dehydrogenase/reductase SDR</fullName>
    </submittedName>
</protein>
<evidence type="ECO:0000256" key="2">
    <source>
        <dbReference type="ARBA" id="ARBA00023002"/>
    </source>
</evidence>
<dbReference type="EMBL" id="CP000384">
    <property type="protein sequence ID" value="ABG11404.1"/>
    <property type="molecule type" value="Genomic_DNA"/>
</dbReference>
<keyword evidence="2" id="KW-0560">Oxidoreductase</keyword>
<dbReference type="PROSITE" id="PS00061">
    <property type="entry name" value="ADH_SHORT"/>
    <property type="match status" value="1"/>
</dbReference>
<accession>A0A5Q5BSZ7</accession>